<evidence type="ECO:0000313" key="2">
    <source>
        <dbReference type="EMBL" id="XDQ28043.1"/>
    </source>
</evidence>
<proteinExistence type="predicted"/>
<dbReference type="AlphaFoldDB" id="A0AB39PG86"/>
<feature type="coiled-coil region" evidence="1">
    <location>
        <begin position="212"/>
        <end position="264"/>
    </location>
</feature>
<name>A0AB39PG86_9ACTN</name>
<organism evidence="2">
    <name type="scientific">Streptomyces sp. R21</name>
    <dbReference type="NCBI Taxonomy" id="3238627"/>
    <lineage>
        <taxon>Bacteria</taxon>
        <taxon>Bacillati</taxon>
        <taxon>Actinomycetota</taxon>
        <taxon>Actinomycetes</taxon>
        <taxon>Kitasatosporales</taxon>
        <taxon>Streptomycetaceae</taxon>
        <taxon>Streptomyces</taxon>
    </lineage>
</organism>
<protein>
    <submittedName>
        <fullName evidence="2">Cellulose-binding protein</fullName>
    </submittedName>
</protein>
<sequence>MSGAGASVSPHGFVVVRGRGYRPEQVEAYAAGVSRQRDAAWERAARLTVLAKEMDAEAGRLREVVVGLGPQTYDELGERARRIFELGEEEAAAVLDVARRAASLVVAEAEEAARRVREGAREEADAVRADAEERARQRLLTARAEADEMRISARRVVKESRGEALAALREVRRRTEGLLVDQEKEHTERWEEAERAAAEREAGLDARQVELVARAEAGLDEARRALAEAEESARHRQEDAEARAAELLAEARVCEERIHRETERVLREHGEAWDDVRAHMDHVQTSLTTLTGRAPAE</sequence>
<gene>
    <name evidence="2" type="ORF">AB5J56_26570</name>
</gene>
<dbReference type="EMBL" id="CP163435">
    <property type="protein sequence ID" value="XDQ28043.1"/>
    <property type="molecule type" value="Genomic_DNA"/>
</dbReference>
<evidence type="ECO:0000256" key="1">
    <source>
        <dbReference type="SAM" id="Coils"/>
    </source>
</evidence>
<reference evidence="2" key="1">
    <citation type="submission" date="2024-07" db="EMBL/GenBank/DDBJ databases">
        <authorList>
            <person name="Yu S.T."/>
        </authorList>
    </citation>
    <scope>NUCLEOTIDE SEQUENCE</scope>
    <source>
        <strain evidence="2">R21</strain>
    </source>
</reference>
<dbReference type="RefSeq" id="WP_369235704.1">
    <property type="nucleotide sequence ID" value="NZ_CP163435.1"/>
</dbReference>
<keyword evidence="1" id="KW-0175">Coiled coil</keyword>
<accession>A0AB39PG86</accession>